<dbReference type="GO" id="GO:0006511">
    <property type="term" value="P:ubiquitin-dependent protein catabolic process"/>
    <property type="evidence" value="ECO:0007669"/>
    <property type="project" value="TreeGrafter"/>
</dbReference>
<evidence type="ECO:0000256" key="1">
    <source>
        <dbReference type="ARBA" id="ARBA00022723"/>
    </source>
</evidence>
<dbReference type="InterPro" id="IPR037274">
    <property type="entry name" value="Znf_CHY_sf"/>
</dbReference>
<dbReference type="Gene3D" id="2.20.28.10">
    <property type="match status" value="1"/>
</dbReference>
<dbReference type="InterPro" id="IPR039512">
    <property type="entry name" value="RCHY1_zinc-ribbon"/>
</dbReference>
<dbReference type="VEuPathDB" id="MicrosporidiaDB:M153_7440001280"/>
<dbReference type="SMART" id="SM00184">
    <property type="entry name" value="RING"/>
    <property type="match status" value="1"/>
</dbReference>
<reference evidence="8 9" key="1">
    <citation type="submission" date="2015-07" db="EMBL/GenBank/DDBJ databases">
        <title>The genome of Pseudoloma neurophilia, a relevant intracellular parasite of the zebrafish.</title>
        <authorList>
            <person name="Ndikumana S."/>
            <person name="Pelin A."/>
            <person name="Sanders J."/>
            <person name="Corradi N."/>
        </authorList>
    </citation>
    <scope>NUCLEOTIDE SEQUENCE [LARGE SCALE GENOMIC DNA]</scope>
    <source>
        <strain evidence="8 9">MK1</strain>
    </source>
</reference>
<dbReference type="GO" id="GO:0005634">
    <property type="term" value="C:nucleus"/>
    <property type="evidence" value="ECO:0007669"/>
    <property type="project" value="TreeGrafter"/>
</dbReference>
<keyword evidence="3" id="KW-0862">Zinc</keyword>
<dbReference type="Pfam" id="PF05495">
    <property type="entry name" value="zf-CHY"/>
    <property type="match status" value="1"/>
</dbReference>
<dbReference type="Pfam" id="PF13639">
    <property type="entry name" value="zf-RING_2"/>
    <property type="match status" value="1"/>
</dbReference>
<dbReference type="PROSITE" id="PS50089">
    <property type="entry name" value="ZF_RING_2"/>
    <property type="match status" value="1"/>
</dbReference>
<dbReference type="InterPro" id="IPR001841">
    <property type="entry name" value="Znf_RING"/>
</dbReference>
<protein>
    <submittedName>
        <fullName evidence="8">Zn-finger protein</fullName>
    </submittedName>
</protein>
<dbReference type="Proteomes" id="UP000051530">
    <property type="component" value="Unassembled WGS sequence"/>
</dbReference>
<sequence length="426" mass="49854">MTNPNKRIKHNIFDLEVRMAENRDKNNFLKKTIPISEILSKNSEISKDQKIKTIQTYGQTLSKTLSQTSFILNQDKDVRKQTDLSQEENSTLKSKNFTTTVSEKMTQSKKAQSYFQMVKDRYEMAEKTNLNEQNNIIPSNSIARLEGKPFQIIEPQFLPCASFIKSFGCKHYKRNCLIQFNCCERFYECRTCHNKIEDHKCNRKEIKCISCTICMTKQSFSEKCTNCHIKFGKYVCYECKFISDDKNTFHCSDCGVCRTGKRSNFFHCKQCNACLPIYIKEYHFDRPDDLEQPIRINTHVENTLKSICPICAQDLFYSTSYVVLMNCGHSIHKKCLISYKNKSFQCPICLKSSSSNQTVNERIDYILENCKDLNEQKNINNYECVTSCFDCQSTYTVKYKYLYNKCMGCGSYNTRINELYKIDDEE</sequence>
<dbReference type="PROSITE" id="PS51270">
    <property type="entry name" value="ZF_CTCHY"/>
    <property type="match status" value="1"/>
</dbReference>
<evidence type="ECO:0000256" key="3">
    <source>
        <dbReference type="ARBA" id="ARBA00022833"/>
    </source>
</evidence>
<dbReference type="PANTHER" id="PTHR21319:SF0">
    <property type="entry name" value="AND RING FINGER DOMAIN PROTEIN, PUTATIVE (AFU_ORTHOLOGUE AFUA_1G08900)-RELATED"/>
    <property type="match status" value="1"/>
</dbReference>
<dbReference type="EMBL" id="LGUB01000286">
    <property type="protein sequence ID" value="KRH93586.1"/>
    <property type="molecule type" value="Genomic_DNA"/>
</dbReference>
<evidence type="ECO:0000313" key="8">
    <source>
        <dbReference type="EMBL" id="KRH93586.1"/>
    </source>
</evidence>
<dbReference type="SUPFAM" id="SSF57850">
    <property type="entry name" value="RING/U-box"/>
    <property type="match status" value="1"/>
</dbReference>
<dbReference type="Pfam" id="PF14599">
    <property type="entry name" value="zinc_ribbon_6"/>
    <property type="match status" value="1"/>
</dbReference>
<dbReference type="AlphaFoldDB" id="A0A0R0LW62"/>
<dbReference type="Gene3D" id="3.30.40.10">
    <property type="entry name" value="Zinc/RING finger domain, C3HC4 (zinc finger)"/>
    <property type="match status" value="1"/>
</dbReference>
<dbReference type="InterPro" id="IPR013083">
    <property type="entry name" value="Znf_RING/FYVE/PHD"/>
</dbReference>
<keyword evidence="9" id="KW-1185">Reference proteome</keyword>
<comment type="caution">
    <text evidence="8">The sequence shown here is derived from an EMBL/GenBank/DDBJ whole genome shotgun (WGS) entry which is preliminary data.</text>
</comment>
<accession>A0A0R0LW62</accession>
<proteinExistence type="predicted"/>
<evidence type="ECO:0000256" key="4">
    <source>
        <dbReference type="PROSITE-ProRule" id="PRU00601"/>
    </source>
</evidence>
<gene>
    <name evidence="8" type="ORF">M153_7440001280</name>
</gene>
<dbReference type="InterPro" id="IPR017921">
    <property type="entry name" value="Znf_CTCHY"/>
</dbReference>
<organism evidence="8 9">
    <name type="scientific">Pseudoloma neurophilia</name>
    <dbReference type="NCBI Taxonomy" id="146866"/>
    <lineage>
        <taxon>Eukaryota</taxon>
        <taxon>Fungi</taxon>
        <taxon>Fungi incertae sedis</taxon>
        <taxon>Microsporidia</taxon>
        <taxon>Pseudoloma</taxon>
    </lineage>
</organism>
<dbReference type="PANTHER" id="PTHR21319">
    <property type="entry name" value="RING FINGER AND CHY ZINC FINGER DOMAIN-CONTAINING PROTEIN 1"/>
    <property type="match status" value="1"/>
</dbReference>
<dbReference type="InterPro" id="IPR037275">
    <property type="entry name" value="Znf_CTCHY_sf"/>
</dbReference>
<dbReference type="GO" id="GO:0061630">
    <property type="term" value="F:ubiquitin protein ligase activity"/>
    <property type="evidence" value="ECO:0007669"/>
    <property type="project" value="TreeGrafter"/>
</dbReference>
<evidence type="ECO:0000259" key="5">
    <source>
        <dbReference type="PROSITE" id="PS50089"/>
    </source>
</evidence>
<dbReference type="SUPFAM" id="SSF161245">
    <property type="entry name" value="Zinc hairpin stack"/>
    <property type="match status" value="1"/>
</dbReference>
<dbReference type="InterPro" id="IPR008913">
    <property type="entry name" value="Znf_CHY"/>
</dbReference>
<dbReference type="GO" id="GO:0008270">
    <property type="term" value="F:zinc ion binding"/>
    <property type="evidence" value="ECO:0007669"/>
    <property type="project" value="UniProtKB-KW"/>
</dbReference>
<dbReference type="SUPFAM" id="SSF161219">
    <property type="entry name" value="CHY zinc finger-like"/>
    <property type="match status" value="1"/>
</dbReference>
<evidence type="ECO:0000259" key="7">
    <source>
        <dbReference type="PROSITE" id="PS51270"/>
    </source>
</evidence>
<dbReference type="PROSITE" id="PS51266">
    <property type="entry name" value="ZF_CHY"/>
    <property type="match status" value="1"/>
</dbReference>
<feature type="domain" description="RING-type" evidence="5">
    <location>
        <begin position="308"/>
        <end position="349"/>
    </location>
</feature>
<evidence type="ECO:0000259" key="6">
    <source>
        <dbReference type="PROSITE" id="PS51266"/>
    </source>
</evidence>
<feature type="domain" description="CHY-type" evidence="6">
    <location>
        <begin position="162"/>
        <end position="229"/>
    </location>
</feature>
<dbReference type="GO" id="GO:0016567">
    <property type="term" value="P:protein ubiquitination"/>
    <property type="evidence" value="ECO:0007669"/>
    <property type="project" value="TreeGrafter"/>
</dbReference>
<evidence type="ECO:0000313" key="9">
    <source>
        <dbReference type="Proteomes" id="UP000051530"/>
    </source>
</evidence>
<evidence type="ECO:0000256" key="2">
    <source>
        <dbReference type="ARBA" id="ARBA00022771"/>
    </source>
</evidence>
<keyword evidence="2 4" id="KW-0863">Zinc-finger</keyword>
<dbReference type="OrthoDB" id="411372at2759"/>
<feature type="domain" description="CTCHY-type" evidence="7">
    <location>
        <begin position="231"/>
        <end position="293"/>
    </location>
</feature>
<keyword evidence="1" id="KW-0479">Metal-binding</keyword>
<name>A0A0R0LW62_9MICR</name>